<feature type="domain" description="O-methyltransferase C-terminal" evidence="4">
    <location>
        <begin position="14"/>
        <end position="115"/>
    </location>
</feature>
<dbReference type="PROSITE" id="PS51683">
    <property type="entry name" value="SAM_OMT_II"/>
    <property type="match status" value="1"/>
</dbReference>
<dbReference type="GO" id="GO:0032259">
    <property type="term" value="P:methylation"/>
    <property type="evidence" value="ECO:0007669"/>
    <property type="project" value="UniProtKB-KW"/>
</dbReference>
<dbReference type="GO" id="GO:0008171">
    <property type="term" value="F:O-methyltransferase activity"/>
    <property type="evidence" value="ECO:0007669"/>
    <property type="project" value="InterPro"/>
</dbReference>
<dbReference type="EMBL" id="GBRH01160440">
    <property type="protein sequence ID" value="JAE37456.1"/>
    <property type="molecule type" value="Transcribed_RNA"/>
</dbReference>
<reference evidence="5" key="2">
    <citation type="journal article" date="2015" name="Data Brief">
        <title>Shoot transcriptome of the giant reed, Arundo donax.</title>
        <authorList>
            <person name="Barrero R.A."/>
            <person name="Guerrero F.D."/>
            <person name="Moolhuijzen P."/>
            <person name="Goolsby J.A."/>
            <person name="Tidwell J."/>
            <person name="Bellgard S.E."/>
            <person name="Bellgard M.I."/>
        </authorList>
    </citation>
    <scope>NUCLEOTIDE SEQUENCE</scope>
    <source>
        <tissue evidence="5">Shoot tissue taken approximately 20 cm above the soil surface</tissue>
    </source>
</reference>
<dbReference type="PANTHER" id="PTHR11746">
    <property type="entry name" value="O-METHYLTRANSFERASE"/>
    <property type="match status" value="1"/>
</dbReference>
<evidence type="ECO:0000256" key="1">
    <source>
        <dbReference type="ARBA" id="ARBA00022603"/>
    </source>
</evidence>
<evidence type="ECO:0000256" key="3">
    <source>
        <dbReference type="ARBA" id="ARBA00022691"/>
    </source>
</evidence>
<dbReference type="InterPro" id="IPR029063">
    <property type="entry name" value="SAM-dependent_MTases_sf"/>
</dbReference>
<dbReference type="Gene3D" id="3.40.50.150">
    <property type="entry name" value="Vaccinia Virus protein VP39"/>
    <property type="match status" value="1"/>
</dbReference>
<evidence type="ECO:0000313" key="5">
    <source>
        <dbReference type="EMBL" id="JAE37456.1"/>
    </source>
</evidence>
<dbReference type="InterPro" id="IPR016461">
    <property type="entry name" value="COMT-like"/>
</dbReference>
<name>A0A0A9HRD8_ARUDO</name>
<protein>
    <recommendedName>
        <fullName evidence="4">O-methyltransferase C-terminal domain-containing protein</fullName>
    </recommendedName>
</protein>
<keyword evidence="1" id="KW-0489">Methyltransferase</keyword>
<evidence type="ECO:0000259" key="4">
    <source>
        <dbReference type="Pfam" id="PF00891"/>
    </source>
</evidence>
<accession>A0A0A9HRD8</accession>
<organism evidence="5">
    <name type="scientific">Arundo donax</name>
    <name type="common">Giant reed</name>
    <name type="synonym">Donax arundinaceus</name>
    <dbReference type="NCBI Taxonomy" id="35708"/>
    <lineage>
        <taxon>Eukaryota</taxon>
        <taxon>Viridiplantae</taxon>
        <taxon>Streptophyta</taxon>
        <taxon>Embryophyta</taxon>
        <taxon>Tracheophyta</taxon>
        <taxon>Spermatophyta</taxon>
        <taxon>Magnoliopsida</taxon>
        <taxon>Liliopsida</taxon>
        <taxon>Poales</taxon>
        <taxon>Poaceae</taxon>
        <taxon>PACMAD clade</taxon>
        <taxon>Arundinoideae</taxon>
        <taxon>Arundineae</taxon>
        <taxon>Arundo</taxon>
    </lineage>
</organism>
<evidence type="ECO:0000256" key="2">
    <source>
        <dbReference type="ARBA" id="ARBA00022679"/>
    </source>
</evidence>
<proteinExistence type="predicted"/>
<reference evidence="5" key="1">
    <citation type="submission" date="2014-09" db="EMBL/GenBank/DDBJ databases">
        <authorList>
            <person name="Magalhaes I.L.F."/>
            <person name="Oliveira U."/>
            <person name="Santos F.R."/>
            <person name="Vidigal T.H.D.A."/>
            <person name="Brescovit A.D."/>
            <person name="Santos A.J."/>
        </authorList>
    </citation>
    <scope>NUCLEOTIDE SEQUENCE</scope>
    <source>
        <tissue evidence="5">Shoot tissue taken approximately 20 cm above the soil surface</tissue>
    </source>
</reference>
<sequence>MAMFNFHKDFLVPWHYLAEALLEGKIAFEMAHGMPAFEHMSKNPQVSALYNQAMSQLSVLVCDKLLERFTGFDGIGVLVDLGGGIGTVLGMITSRYKHIKGINFDLPFVINQAKPIPGWSICRNS</sequence>
<dbReference type="Pfam" id="PF00891">
    <property type="entry name" value="Methyltransf_2"/>
    <property type="match status" value="1"/>
</dbReference>
<dbReference type="InterPro" id="IPR001077">
    <property type="entry name" value="COMT_C"/>
</dbReference>
<dbReference type="SUPFAM" id="SSF53335">
    <property type="entry name" value="S-adenosyl-L-methionine-dependent methyltransferases"/>
    <property type="match status" value="1"/>
</dbReference>
<dbReference type="AlphaFoldDB" id="A0A0A9HRD8"/>
<keyword evidence="2" id="KW-0808">Transferase</keyword>
<keyword evidence="3" id="KW-0949">S-adenosyl-L-methionine</keyword>